<dbReference type="HOGENOM" id="CLU_018330_0_0_11"/>
<reference evidence="3 4" key="1">
    <citation type="journal article" date="2010" name="Proc. Natl. Acad. Sci. U.S.A.">
        <title>Genome analysis of Bifidobacterium bifidum PRL2010 reveals metabolic pathways for host-derived glycan foraging.</title>
        <authorList>
            <person name="Turroni F."/>
            <person name="Bottacini F."/>
            <person name="Foroni E."/>
            <person name="Mulder I."/>
            <person name="Kim J.H."/>
            <person name="Zomer A."/>
            <person name="Sanchez B."/>
            <person name="Bidossi A."/>
            <person name="Ferrarini A."/>
            <person name="Giubellini V."/>
            <person name="Delledonne M."/>
            <person name="Henrissat B."/>
            <person name="Coutinho P."/>
            <person name="Oggioni M."/>
            <person name="Fitzgerald G.F."/>
            <person name="Mills D."/>
            <person name="Margolles A."/>
            <person name="Kelly D."/>
            <person name="van Sinderen D."/>
            <person name="Ventura M."/>
        </authorList>
    </citation>
    <scope>NUCLEOTIDE SEQUENCE [LARGE SCALE GENOMIC DNA]</scope>
    <source>
        <strain evidence="3 4">PRL2010</strain>
    </source>
</reference>
<feature type="transmembrane region" description="Helical" evidence="1">
    <location>
        <begin position="561"/>
        <end position="582"/>
    </location>
</feature>
<evidence type="ECO:0000259" key="2">
    <source>
        <dbReference type="Pfam" id="PF13449"/>
    </source>
</evidence>
<organism evidence="3 4">
    <name type="scientific">Bifidobacterium bifidum (strain PRL2010)</name>
    <dbReference type="NCBI Taxonomy" id="702459"/>
    <lineage>
        <taxon>Bacteria</taxon>
        <taxon>Bacillati</taxon>
        <taxon>Actinomycetota</taxon>
        <taxon>Actinomycetes</taxon>
        <taxon>Bifidobacteriales</taxon>
        <taxon>Bifidobacteriaceae</taxon>
        <taxon>Bifidobacterium</taxon>
    </lineage>
</organism>
<dbReference type="PATRIC" id="fig|702459.3.peg.1337"/>
<protein>
    <submittedName>
        <fullName evidence="3">Putative lipoprotein</fullName>
    </submittedName>
</protein>
<dbReference type="Pfam" id="PF13449">
    <property type="entry name" value="Phytase-like"/>
    <property type="match status" value="2"/>
</dbReference>
<keyword evidence="3" id="KW-0449">Lipoprotein</keyword>
<dbReference type="eggNOG" id="COG4222">
    <property type="taxonomic scope" value="Bacteria"/>
</dbReference>
<sequence>MGFHTVPGLNISDIVLDSEDSLYVLQRSWNSETGNKVALSYVSGLNGAPDVSGVANLNDPKNASEFVKSRQIGELDKLPDLGASAKPGAHQANPLMDNYEGLVITNLDQLATPDASWHRGDGEYKAAISIISDDNYSATQTTRILDVEAEPFRKTAAGFDDSASGRLSQYVTALGRNDRLDYWSANGFSDGTGTSEPIAFGGLSSTAYNRKLGQYVSAMDNHGTDVARLWLLGNDLDKAAPTGSIVLTDENGTPYNGETTDDEGLGVLPNGDFLLTSEGHPNAAEGEHEQPKIRIFGIDGRQKDELPVPELFDINCRGQAVHNKSLEALTVSPSGHQIVVGNEYALKNDSPSGKDIATTARRALVYRDDVKGAKGQWKLVKQVAFKAADVNMGITEFAAIGEDGFLVLERSWDQTHGYGIKLAYAHGIAAAPDVSDVASLSKSADSSFLPVTELADFGGKLTLGAQFKPNAQYMDANPLLDNFEDLVITHADDNGRLDLSLLTDNNFDTTETTRIVNVQIDRSVFVADPSNGDGQQHGATIQRPSGAGLGGSTVRLAHTGAAVTAVFMLAAVTLTSGLVLIAGRRLRISRE</sequence>
<keyword evidence="1" id="KW-0812">Transmembrane</keyword>
<dbReference type="OrthoDB" id="9805301at2"/>
<gene>
    <name evidence="3" type="ordered locus">BBPR_1292</name>
</gene>
<evidence type="ECO:0000256" key="1">
    <source>
        <dbReference type="SAM" id="Phobius"/>
    </source>
</evidence>
<accession>A0A0H3EDI3</accession>
<proteinExistence type="predicted"/>
<feature type="domain" description="Phytase-like" evidence="2">
    <location>
        <begin position="199"/>
        <end position="507"/>
    </location>
</feature>
<dbReference type="AlphaFoldDB" id="A0A0H3EDI3"/>
<dbReference type="KEGG" id="bbp:BBPR_1292"/>
<dbReference type="RefSeq" id="WP_013390095.1">
    <property type="nucleotide sequence ID" value="NC_014638.1"/>
</dbReference>
<dbReference type="InterPro" id="IPR027372">
    <property type="entry name" value="Phytase-like_dom"/>
</dbReference>
<dbReference type="EMBL" id="CP001840">
    <property type="protein sequence ID" value="ADP36344.1"/>
    <property type="molecule type" value="Genomic_DNA"/>
</dbReference>
<keyword evidence="1" id="KW-0472">Membrane</keyword>
<evidence type="ECO:0000313" key="4">
    <source>
        <dbReference type="Proteomes" id="UP000002312"/>
    </source>
</evidence>
<feature type="domain" description="Phytase-like" evidence="2">
    <location>
        <begin position="7"/>
        <end position="136"/>
    </location>
</feature>
<evidence type="ECO:0000313" key="3">
    <source>
        <dbReference type="EMBL" id="ADP36344.1"/>
    </source>
</evidence>
<dbReference type="Proteomes" id="UP000002312">
    <property type="component" value="Chromosome"/>
</dbReference>
<keyword evidence="1" id="KW-1133">Transmembrane helix</keyword>
<name>A0A0H3EDI3_BIFBP</name>